<organism evidence="2 3">
    <name type="scientific">Ancylobacter vacuolatus</name>
    <dbReference type="NCBI Taxonomy" id="223389"/>
    <lineage>
        <taxon>Bacteria</taxon>
        <taxon>Pseudomonadati</taxon>
        <taxon>Pseudomonadota</taxon>
        <taxon>Alphaproteobacteria</taxon>
        <taxon>Hyphomicrobiales</taxon>
        <taxon>Xanthobacteraceae</taxon>
        <taxon>Ancylobacter</taxon>
    </lineage>
</organism>
<dbReference type="InterPro" id="IPR036366">
    <property type="entry name" value="PGBDSf"/>
</dbReference>
<name>A0ABU0DLR2_9HYPH</name>
<dbReference type="EMBL" id="JAUSUH010000010">
    <property type="protein sequence ID" value="MDQ0349349.1"/>
    <property type="molecule type" value="Genomic_DNA"/>
</dbReference>
<comment type="caution">
    <text evidence="2">The sequence shown here is derived from an EMBL/GenBank/DDBJ whole genome shotgun (WGS) entry which is preliminary data.</text>
</comment>
<feature type="domain" description="Peptidoglycan binding-like" evidence="1">
    <location>
        <begin position="3"/>
        <end position="57"/>
    </location>
</feature>
<accession>A0ABU0DLR2</accession>
<evidence type="ECO:0000313" key="3">
    <source>
        <dbReference type="Proteomes" id="UP001238467"/>
    </source>
</evidence>
<dbReference type="InterPro" id="IPR013423">
    <property type="entry name" value="CHP02594"/>
</dbReference>
<sequence length="237" mass="25464">MSSKSIKRVQEALKAKGYDPGEADGIWGRQSIAALRKFQAATGLEVDGIFGPLSRAKLLGADAPEPAADDPEGLVWFEQALSLVGTKEKPGPGNSNPVILGFAKGLNIDYKDDDIPWCGLFVAHCIGATLPEEPLPRGPLWARGWLGFGKKTDPRLGAVLVFWRGSPKGDQGHVGFYHGEDDDAYHVLGGNQSNMVNKTRIAKNRLLEARWPTTAASLHSNTVQTATGDVGLSHNEQ</sequence>
<dbReference type="SUPFAM" id="SSF47090">
    <property type="entry name" value="PGBD-like"/>
    <property type="match status" value="1"/>
</dbReference>
<evidence type="ECO:0000259" key="1">
    <source>
        <dbReference type="Pfam" id="PF01471"/>
    </source>
</evidence>
<dbReference type="Gene3D" id="1.10.101.10">
    <property type="entry name" value="PGBD-like superfamily/PGBD"/>
    <property type="match status" value="1"/>
</dbReference>
<dbReference type="NCBIfam" id="TIGR02594">
    <property type="entry name" value="TIGR02594 family protein"/>
    <property type="match status" value="1"/>
</dbReference>
<dbReference type="InterPro" id="IPR036365">
    <property type="entry name" value="PGBD-like_sf"/>
</dbReference>
<dbReference type="Pfam" id="PF01471">
    <property type="entry name" value="PG_binding_1"/>
    <property type="match status" value="1"/>
</dbReference>
<gene>
    <name evidence="2" type="ORF">J2S76_003794</name>
</gene>
<evidence type="ECO:0000313" key="2">
    <source>
        <dbReference type="EMBL" id="MDQ0349349.1"/>
    </source>
</evidence>
<dbReference type="InterPro" id="IPR002477">
    <property type="entry name" value="Peptidoglycan-bd-like"/>
</dbReference>
<protein>
    <submittedName>
        <fullName evidence="2">Uncharacterized protein (TIGR02594 family)</fullName>
    </submittedName>
</protein>
<proteinExistence type="predicted"/>
<keyword evidence="3" id="KW-1185">Reference proteome</keyword>
<dbReference type="Proteomes" id="UP001238467">
    <property type="component" value="Unassembled WGS sequence"/>
</dbReference>
<reference evidence="2 3" key="1">
    <citation type="submission" date="2023-07" db="EMBL/GenBank/DDBJ databases">
        <title>Genomic Encyclopedia of Type Strains, Phase IV (KMG-IV): sequencing the most valuable type-strain genomes for metagenomic binning, comparative biology and taxonomic classification.</title>
        <authorList>
            <person name="Goeker M."/>
        </authorList>
    </citation>
    <scope>NUCLEOTIDE SEQUENCE [LARGE SCALE GENOMIC DNA]</scope>
    <source>
        <strain evidence="2 3">DSM 1277</strain>
    </source>
</reference>
<dbReference type="RefSeq" id="WP_307062974.1">
    <property type="nucleotide sequence ID" value="NZ_JAUSUH010000010.1"/>
</dbReference>